<evidence type="ECO:0000256" key="1">
    <source>
        <dbReference type="SAM" id="MobiDB-lite"/>
    </source>
</evidence>
<reference evidence="2" key="1">
    <citation type="journal article" date="2022" name="bioRxiv">
        <title>Sequencing and chromosome-scale assembly of the giantPleurodeles waltlgenome.</title>
        <authorList>
            <person name="Brown T."/>
            <person name="Elewa A."/>
            <person name="Iarovenko S."/>
            <person name="Subramanian E."/>
            <person name="Araus A.J."/>
            <person name="Petzold A."/>
            <person name="Susuki M."/>
            <person name="Suzuki K.-i.T."/>
            <person name="Hayashi T."/>
            <person name="Toyoda A."/>
            <person name="Oliveira C."/>
            <person name="Osipova E."/>
            <person name="Leigh N.D."/>
            <person name="Simon A."/>
            <person name="Yun M.H."/>
        </authorList>
    </citation>
    <scope>NUCLEOTIDE SEQUENCE</scope>
    <source>
        <strain evidence="2">20211129_DDA</strain>
        <tissue evidence="2">Liver</tissue>
    </source>
</reference>
<evidence type="ECO:0000313" key="2">
    <source>
        <dbReference type="EMBL" id="KAJ1138557.1"/>
    </source>
</evidence>
<dbReference type="EMBL" id="JANPWB010000010">
    <property type="protein sequence ID" value="KAJ1138557.1"/>
    <property type="molecule type" value="Genomic_DNA"/>
</dbReference>
<gene>
    <name evidence="2" type="ORF">NDU88_004938</name>
</gene>
<proteinExistence type="predicted"/>
<evidence type="ECO:0000313" key="3">
    <source>
        <dbReference type="Proteomes" id="UP001066276"/>
    </source>
</evidence>
<name>A0AAV7QGX8_PLEWA</name>
<feature type="region of interest" description="Disordered" evidence="1">
    <location>
        <begin position="57"/>
        <end position="101"/>
    </location>
</feature>
<dbReference type="AlphaFoldDB" id="A0AAV7QGX8"/>
<protein>
    <submittedName>
        <fullName evidence="2">Uncharacterized protein</fullName>
    </submittedName>
</protein>
<accession>A0AAV7QGX8</accession>
<organism evidence="2 3">
    <name type="scientific">Pleurodeles waltl</name>
    <name type="common">Iberian ribbed newt</name>
    <dbReference type="NCBI Taxonomy" id="8319"/>
    <lineage>
        <taxon>Eukaryota</taxon>
        <taxon>Metazoa</taxon>
        <taxon>Chordata</taxon>
        <taxon>Craniata</taxon>
        <taxon>Vertebrata</taxon>
        <taxon>Euteleostomi</taxon>
        <taxon>Amphibia</taxon>
        <taxon>Batrachia</taxon>
        <taxon>Caudata</taxon>
        <taxon>Salamandroidea</taxon>
        <taxon>Salamandridae</taxon>
        <taxon>Pleurodelinae</taxon>
        <taxon>Pleurodeles</taxon>
    </lineage>
</organism>
<keyword evidence="3" id="KW-1185">Reference proteome</keyword>
<dbReference type="Proteomes" id="UP001066276">
    <property type="component" value="Chromosome 6"/>
</dbReference>
<comment type="caution">
    <text evidence="2">The sequence shown here is derived from an EMBL/GenBank/DDBJ whole genome shotgun (WGS) entry which is preliminary data.</text>
</comment>
<sequence>MYAASLTGKGDTTRLVTLGEVWPHYVTADLQEEPLVLQALKADPLIIHGLTGSPKPASGWCPSPAGSDGQSMCQDRHDQSTPALHSGADTSRRAPACTQEHQMSTAVRLIRGAMSPRMRSIMCYPATAASSAGWAEH</sequence>